<feature type="domain" description="Zinc finger ZPR1-type" evidence="6">
    <location>
        <begin position="328"/>
        <end position="487"/>
    </location>
</feature>
<dbReference type="SMART" id="SM00709">
    <property type="entry name" value="Zpr1"/>
    <property type="match status" value="2"/>
</dbReference>
<keyword evidence="8" id="KW-1185">Reference proteome</keyword>
<feature type="region of interest" description="Disordered" evidence="5">
    <location>
        <begin position="519"/>
        <end position="555"/>
    </location>
</feature>
<organism evidence="7 8">
    <name type="scientific">Paratrimastix pyriformis</name>
    <dbReference type="NCBI Taxonomy" id="342808"/>
    <lineage>
        <taxon>Eukaryota</taxon>
        <taxon>Metamonada</taxon>
        <taxon>Preaxostyla</taxon>
        <taxon>Paratrimastigidae</taxon>
        <taxon>Paratrimastix</taxon>
    </lineage>
</organism>
<dbReference type="InterPro" id="IPR040141">
    <property type="entry name" value="ZPR1"/>
</dbReference>
<dbReference type="InterPro" id="IPR056180">
    <property type="entry name" value="ZPR1_jr_dom"/>
</dbReference>
<dbReference type="Gene3D" id="2.60.120.1040">
    <property type="entry name" value="ZPR1, A/B domain"/>
    <property type="match status" value="2"/>
</dbReference>
<evidence type="ECO:0000256" key="1">
    <source>
        <dbReference type="ARBA" id="ARBA00008354"/>
    </source>
</evidence>
<gene>
    <name evidence="7" type="ORF">PAPYR_5223</name>
</gene>
<feature type="domain" description="Zinc finger ZPR1-type" evidence="6">
    <location>
        <begin position="61"/>
        <end position="219"/>
    </location>
</feature>
<keyword evidence="2" id="KW-0479">Metal-binding</keyword>
<keyword evidence="4" id="KW-0862">Zinc</keyword>
<accession>A0ABQ8UQF1</accession>
<feature type="compositionally biased region" description="Basic and acidic residues" evidence="5">
    <location>
        <begin position="519"/>
        <end position="536"/>
    </location>
</feature>
<dbReference type="InterPro" id="IPR004457">
    <property type="entry name" value="Znf_ZPR1"/>
</dbReference>
<dbReference type="InterPro" id="IPR042451">
    <property type="entry name" value="ZPR1_A/B_dom"/>
</dbReference>
<dbReference type="Gene3D" id="2.20.25.420">
    <property type="entry name" value="ZPR1, zinc finger domain"/>
    <property type="match status" value="2"/>
</dbReference>
<comment type="similarity">
    <text evidence="1">Belongs to the ZPR1 family.</text>
</comment>
<name>A0ABQ8UQF1_9EUKA</name>
<evidence type="ECO:0000313" key="7">
    <source>
        <dbReference type="EMBL" id="KAJ4458940.1"/>
    </source>
</evidence>
<evidence type="ECO:0000256" key="3">
    <source>
        <dbReference type="ARBA" id="ARBA00022771"/>
    </source>
</evidence>
<reference evidence="7" key="1">
    <citation type="journal article" date="2022" name="bioRxiv">
        <title>Genomics of Preaxostyla Flagellates Illuminates Evolutionary Transitions and the Path Towards Mitochondrial Loss.</title>
        <authorList>
            <person name="Novak L.V.F."/>
            <person name="Treitli S.C."/>
            <person name="Pyrih J."/>
            <person name="Halakuc P."/>
            <person name="Pipaliya S.V."/>
            <person name="Vacek V."/>
            <person name="Brzon O."/>
            <person name="Soukal P."/>
            <person name="Eme L."/>
            <person name="Dacks J.B."/>
            <person name="Karnkowska A."/>
            <person name="Elias M."/>
            <person name="Hampl V."/>
        </authorList>
    </citation>
    <scope>NUCLEOTIDE SEQUENCE</scope>
    <source>
        <strain evidence="7">RCP-MX</strain>
    </source>
</reference>
<sequence length="555" mass="61241">MSSPPTTVPATAAAAAAATPSTSAHAEYSGVIGRKDHKAIVPKGLHFDPLSSDSGPQQIESLCMSCGEQGMTNLLLTSIPFFRDVILMAFECPHCGYRSSELQAAQYAEVGCHFEVVVRTPQDLNRTVVRTEHATVSIPELQFEAPPSPDRAGELTTVEGVIRSSIEKLEELQPLRRIQVPEQAAQLDAFLERMRGLLELGSPFTFALDDPTGNSFIENLRLIRKRHGTAHTVMPIGSFRPPPRLLPTASFSSSVGRMSCADRRAPQPDPQLTSRTYERSHEQCVMLGLNVGQELAHSIVGKSGTVPDSFESTCMRVAKPEDIVEMPMECFMCHRDGVVRMVVANIPMFKEIVLMCFSCPQCGYRSTEIKPGGRTNPTGRRITVRCTSGEDLSRDLLKSDTATIRVVELDMDVEAGSLGGMFTTIEGLLVRIRERIECGSCHMGDSTRGENRARFAEFRDRLTRMIDGQEHFTLILDDPISNSYVQDLCAPDPDPNLTLEEYTRTREQDEELGLLDMKTEGYEERHEEHHEHHEEAEPTPATAAAAAAPAETCGR</sequence>
<evidence type="ECO:0000256" key="2">
    <source>
        <dbReference type="ARBA" id="ARBA00022723"/>
    </source>
</evidence>
<evidence type="ECO:0000313" key="8">
    <source>
        <dbReference type="Proteomes" id="UP001141327"/>
    </source>
</evidence>
<evidence type="ECO:0000256" key="4">
    <source>
        <dbReference type="ARBA" id="ARBA00022833"/>
    </source>
</evidence>
<comment type="caution">
    <text evidence="7">The sequence shown here is derived from an EMBL/GenBank/DDBJ whole genome shotgun (WGS) entry which is preliminary data.</text>
</comment>
<keyword evidence="3" id="KW-0863">Zinc-finger</keyword>
<evidence type="ECO:0000256" key="5">
    <source>
        <dbReference type="SAM" id="MobiDB-lite"/>
    </source>
</evidence>
<dbReference type="Pfam" id="PF22794">
    <property type="entry name" value="jr-ZPR1"/>
    <property type="match status" value="2"/>
</dbReference>
<dbReference type="Proteomes" id="UP001141327">
    <property type="component" value="Unassembled WGS sequence"/>
</dbReference>
<dbReference type="Pfam" id="PF03367">
    <property type="entry name" value="Zn_ribbon_ZPR1"/>
    <property type="match status" value="2"/>
</dbReference>
<proteinExistence type="inferred from homology"/>
<dbReference type="EMBL" id="JAPMOS010000024">
    <property type="protein sequence ID" value="KAJ4458940.1"/>
    <property type="molecule type" value="Genomic_DNA"/>
</dbReference>
<protein>
    <submittedName>
        <fullName evidence="7">Zinc finger protein ZPR1</fullName>
    </submittedName>
</protein>
<dbReference type="InterPro" id="IPR042452">
    <property type="entry name" value="ZPR1_Znf1/2"/>
</dbReference>
<dbReference type="PANTHER" id="PTHR10876:SF0">
    <property type="entry name" value="ZINC FINGER PROTEIN ZPR1"/>
    <property type="match status" value="1"/>
</dbReference>
<evidence type="ECO:0000259" key="6">
    <source>
        <dbReference type="SMART" id="SM00709"/>
    </source>
</evidence>
<feature type="compositionally biased region" description="Low complexity" evidence="5">
    <location>
        <begin position="538"/>
        <end position="555"/>
    </location>
</feature>
<dbReference type="NCBIfam" id="TIGR00310">
    <property type="entry name" value="ZPR1_znf"/>
    <property type="match status" value="2"/>
</dbReference>
<dbReference type="PANTHER" id="PTHR10876">
    <property type="entry name" value="ZINC FINGER PROTEIN ZPR1"/>
    <property type="match status" value="1"/>
</dbReference>